<dbReference type="GO" id="GO:0005874">
    <property type="term" value="C:microtubule"/>
    <property type="evidence" value="ECO:0007669"/>
    <property type="project" value="UniProtKB-KW"/>
</dbReference>
<evidence type="ECO:0000313" key="12">
    <source>
        <dbReference type="EMBL" id="CAF5065467.1"/>
    </source>
</evidence>
<comment type="subcellular location">
    <subcellularLocation>
        <location evidence="1 11">Cytoplasm</location>
        <location evidence="1 11">Cytoskeleton</location>
    </subcellularLocation>
</comment>
<dbReference type="InterPro" id="IPR027417">
    <property type="entry name" value="P-loop_NTPase"/>
</dbReference>
<keyword evidence="9 11" id="KW-0505">Motor protein</keyword>
<evidence type="ECO:0000256" key="6">
    <source>
        <dbReference type="ARBA" id="ARBA00022741"/>
    </source>
</evidence>
<evidence type="ECO:0000256" key="9">
    <source>
        <dbReference type="ARBA" id="ARBA00023175"/>
    </source>
</evidence>
<keyword evidence="7 11" id="KW-0067">ATP-binding</keyword>
<keyword evidence="8 11" id="KW-0243">Dynein</keyword>
<name>A0A822D8J9_9BILA</name>
<dbReference type="InterPro" id="IPR008467">
    <property type="entry name" value="Dynein1_light_intermed_chain"/>
</dbReference>
<dbReference type="EMBL" id="CAJOBR010057704">
    <property type="protein sequence ID" value="CAF5065467.1"/>
    <property type="molecule type" value="Genomic_DNA"/>
</dbReference>
<accession>A0A822D8J9</accession>
<sequence length="69" mass="7776">ASATLSGSVNPDEQNVLPLADGIFKKSFGIPIIIVITKSDAMSTLEKENDYDDQHFEFLQYHIRNFCLE</sequence>
<evidence type="ECO:0000256" key="8">
    <source>
        <dbReference type="ARBA" id="ARBA00023017"/>
    </source>
</evidence>
<organism evidence="12 13">
    <name type="scientific">Rotaria socialis</name>
    <dbReference type="NCBI Taxonomy" id="392032"/>
    <lineage>
        <taxon>Eukaryota</taxon>
        <taxon>Metazoa</taxon>
        <taxon>Spiralia</taxon>
        <taxon>Gnathifera</taxon>
        <taxon>Rotifera</taxon>
        <taxon>Eurotatoria</taxon>
        <taxon>Bdelloidea</taxon>
        <taxon>Philodinida</taxon>
        <taxon>Philodinidae</taxon>
        <taxon>Rotaria</taxon>
    </lineage>
</organism>
<dbReference type="GO" id="GO:0005868">
    <property type="term" value="C:cytoplasmic dynein complex"/>
    <property type="evidence" value="ECO:0007669"/>
    <property type="project" value="UniProtKB-UniRule"/>
</dbReference>
<dbReference type="PANTHER" id="PTHR12688:SF0">
    <property type="entry name" value="DYNEIN LIGHT INTERMEDIATE CHAIN"/>
    <property type="match status" value="1"/>
</dbReference>
<protein>
    <recommendedName>
        <fullName evidence="11">Dynein light intermediate chain</fullName>
    </recommendedName>
</protein>
<reference evidence="12" key="1">
    <citation type="submission" date="2021-02" db="EMBL/GenBank/DDBJ databases">
        <authorList>
            <person name="Nowell W R."/>
        </authorList>
    </citation>
    <scope>NUCLEOTIDE SEQUENCE</scope>
</reference>
<keyword evidence="6 11" id="KW-0547">Nucleotide-binding</keyword>
<gene>
    <name evidence="12" type="ORF">QYT958_LOCUS42917</name>
</gene>
<dbReference type="GO" id="GO:0007018">
    <property type="term" value="P:microtubule-based movement"/>
    <property type="evidence" value="ECO:0007669"/>
    <property type="project" value="InterPro"/>
</dbReference>
<keyword evidence="4 11" id="KW-0963">Cytoplasm</keyword>
<evidence type="ECO:0000313" key="13">
    <source>
        <dbReference type="Proteomes" id="UP000663848"/>
    </source>
</evidence>
<dbReference type="AlphaFoldDB" id="A0A822D8J9"/>
<evidence type="ECO:0000256" key="1">
    <source>
        <dbReference type="ARBA" id="ARBA00004245"/>
    </source>
</evidence>
<evidence type="ECO:0000256" key="11">
    <source>
        <dbReference type="RuleBase" id="RU366047"/>
    </source>
</evidence>
<evidence type="ECO:0000256" key="5">
    <source>
        <dbReference type="ARBA" id="ARBA00022701"/>
    </source>
</evidence>
<comment type="function">
    <text evidence="11">Acts as one of several non-catalytic accessory components of the cytoplasmic dynein 1 complex that are thought to be involved in linking dynein to cargos and to adapter proteins that regulate dynein function. Cytoplasmic dynein 1 acts as a motor for the intracellular retrograde motility of vesicles and organelles along microtubules. May play a role in binding dynein to membranous organelles or chromosomes.</text>
</comment>
<dbReference type="InterPro" id="IPR022780">
    <property type="entry name" value="Dynein_light_int_chain"/>
</dbReference>
<feature type="non-terminal residue" evidence="12">
    <location>
        <position position="69"/>
    </location>
</feature>
<comment type="subunit">
    <text evidence="11">Homodimer. The cytoplasmic dynein 1 complex consists of two catalytic heavy chains (HCs) and a number of non-catalytic subunits presented by intermediate chains (ICs).</text>
</comment>
<dbReference type="Pfam" id="PF05783">
    <property type="entry name" value="DLIC"/>
    <property type="match status" value="1"/>
</dbReference>
<dbReference type="PANTHER" id="PTHR12688">
    <property type="entry name" value="DYNEIN LIGHT INTERMEDIATE CHAIN"/>
    <property type="match status" value="1"/>
</dbReference>
<comment type="similarity">
    <text evidence="2 11">Belongs to the dynein light intermediate chain family.</text>
</comment>
<evidence type="ECO:0000256" key="3">
    <source>
        <dbReference type="ARBA" id="ARBA00022448"/>
    </source>
</evidence>
<evidence type="ECO:0000256" key="7">
    <source>
        <dbReference type="ARBA" id="ARBA00022840"/>
    </source>
</evidence>
<dbReference type="GO" id="GO:0045504">
    <property type="term" value="F:dynein heavy chain binding"/>
    <property type="evidence" value="ECO:0007669"/>
    <property type="project" value="TreeGrafter"/>
</dbReference>
<evidence type="ECO:0000256" key="10">
    <source>
        <dbReference type="ARBA" id="ARBA00023212"/>
    </source>
</evidence>
<proteinExistence type="inferred from homology"/>
<dbReference type="SUPFAM" id="SSF52540">
    <property type="entry name" value="P-loop containing nucleoside triphosphate hydrolases"/>
    <property type="match status" value="1"/>
</dbReference>
<dbReference type="GO" id="GO:0005524">
    <property type="term" value="F:ATP binding"/>
    <property type="evidence" value="ECO:0007669"/>
    <property type="project" value="UniProtKB-KW"/>
</dbReference>
<evidence type="ECO:0000256" key="4">
    <source>
        <dbReference type="ARBA" id="ARBA00022490"/>
    </source>
</evidence>
<feature type="non-terminal residue" evidence="12">
    <location>
        <position position="1"/>
    </location>
</feature>
<comment type="caution">
    <text evidence="12">The sequence shown here is derived from an EMBL/GenBank/DDBJ whole genome shotgun (WGS) entry which is preliminary data.</text>
</comment>
<keyword evidence="5 11" id="KW-0493">Microtubule</keyword>
<dbReference type="Proteomes" id="UP000663848">
    <property type="component" value="Unassembled WGS sequence"/>
</dbReference>
<keyword evidence="3 11" id="KW-0813">Transport</keyword>
<dbReference type="GO" id="GO:0005813">
    <property type="term" value="C:centrosome"/>
    <property type="evidence" value="ECO:0007669"/>
    <property type="project" value="TreeGrafter"/>
</dbReference>
<keyword evidence="10 11" id="KW-0206">Cytoskeleton</keyword>
<dbReference type="GO" id="GO:0000226">
    <property type="term" value="P:microtubule cytoskeleton organization"/>
    <property type="evidence" value="ECO:0007669"/>
    <property type="project" value="TreeGrafter"/>
</dbReference>
<evidence type="ECO:0000256" key="2">
    <source>
        <dbReference type="ARBA" id="ARBA00006831"/>
    </source>
</evidence>